<proteinExistence type="predicted"/>
<dbReference type="OrthoDB" id="6630065at2759"/>
<accession>A0A6G0ZR68</accession>
<keyword evidence="2" id="KW-0732">Signal</keyword>
<evidence type="ECO:0000256" key="1">
    <source>
        <dbReference type="SAM" id="MobiDB-lite"/>
    </source>
</evidence>
<protein>
    <submittedName>
        <fullName evidence="3">Eukaryotic peptide chain release factor GTP-binding subunit-like</fullName>
    </submittedName>
</protein>
<dbReference type="Proteomes" id="UP000478052">
    <property type="component" value="Unassembled WGS sequence"/>
</dbReference>
<dbReference type="AlphaFoldDB" id="A0A6G0ZR68"/>
<evidence type="ECO:0000313" key="3">
    <source>
        <dbReference type="EMBL" id="KAF0774120.1"/>
    </source>
</evidence>
<feature type="region of interest" description="Disordered" evidence="1">
    <location>
        <begin position="223"/>
        <end position="245"/>
    </location>
</feature>
<feature type="chain" id="PRO_5026257579" evidence="2">
    <location>
        <begin position="19"/>
        <end position="245"/>
    </location>
</feature>
<keyword evidence="4" id="KW-1185">Reference proteome</keyword>
<evidence type="ECO:0000313" key="4">
    <source>
        <dbReference type="Proteomes" id="UP000478052"/>
    </source>
</evidence>
<organism evidence="3 4">
    <name type="scientific">Aphis craccivora</name>
    <name type="common">Cowpea aphid</name>
    <dbReference type="NCBI Taxonomy" id="307492"/>
    <lineage>
        <taxon>Eukaryota</taxon>
        <taxon>Metazoa</taxon>
        <taxon>Ecdysozoa</taxon>
        <taxon>Arthropoda</taxon>
        <taxon>Hexapoda</taxon>
        <taxon>Insecta</taxon>
        <taxon>Pterygota</taxon>
        <taxon>Neoptera</taxon>
        <taxon>Paraneoptera</taxon>
        <taxon>Hemiptera</taxon>
        <taxon>Sternorrhyncha</taxon>
        <taxon>Aphidomorpha</taxon>
        <taxon>Aphidoidea</taxon>
        <taxon>Aphididae</taxon>
        <taxon>Aphidini</taxon>
        <taxon>Aphis</taxon>
        <taxon>Aphis</taxon>
    </lineage>
</organism>
<name>A0A6G0ZR68_APHCR</name>
<dbReference type="EMBL" id="VUJU01000008">
    <property type="protein sequence ID" value="KAF0774120.1"/>
    <property type="molecule type" value="Genomic_DNA"/>
</dbReference>
<feature type="compositionally biased region" description="Low complexity" evidence="1">
    <location>
        <begin position="224"/>
        <end position="236"/>
    </location>
</feature>
<reference evidence="3 4" key="1">
    <citation type="submission" date="2019-08" db="EMBL/GenBank/DDBJ databases">
        <title>Whole genome of Aphis craccivora.</title>
        <authorList>
            <person name="Voronova N.V."/>
            <person name="Shulinski R.S."/>
            <person name="Bandarenka Y.V."/>
            <person name="Zhorov D.G."/>
            <person name="Warner D."/>
        </authorList>
    </citation>
    <scope>NUCLEOTIDE SEQUENCE [LARGE SCALE GENOMIC DNA]</scope>
    <source>
        <strain evidence="3">180601</strain>
        <tissue evidence="3">Whole Body</tissue>
    </source>
</reference>
<sequence length="245" mass="28301">MKSSYYLALVLFVTVVTADESRNKKEAIYNPYGQITDANKYLGAAVPANIYNNNNNNYHQQQLPYNGYQPAAYSAYNQLQYYQQQPYQRAGAYPYNGDTGYNQYNNYYPYGGGFQPYPYNFNQQYPYNVVNQQYPYNQPQQYGAYQQQYGAYQQQYPYNYGYQNAYGRLQNPFGYNYNNYNGYNFNQLIRQAPAYPSAGAQPVSPPVPHPFYHVQGTYYPTTTEANKPTAATVAAPVEPPKKPYN</sequence>
<gene>
    <name evidence="3" type="ORF">FWK35_00002230</name>
</gene>
<evidence type="ECO:0000256" key="2">
    <source>
        <dbReference type="SAM" id="SignalP"/>
    </source>
</evidence>
<comment type="caution">
    <text evidence="3">The sequence shown here is derived from an EMBL/GenBank/DDBJ whole genome shotgun (WGS) entry which is preliminary data.</text>
</comment>
<feature type="signal peptide" evidence="2">
    <location>
        <begin position="1"/>
        <end position="18"/>
    </location>
</feature>